<dbReference type="CDD" id="cd00177">
    <property type="entry name" value="START"/>
    <property type="match status" value="1"/>
</dbReference>
<dbReference type="GO" id="GO:0005737">
    <property type="term" value="C:cytoplasm"/>
    <property type="evidence" value="ECO:0007669"/>
    <property type="project" value="UniProtKB-ARBA"/>
</dbReference>
<evidence type="ECO:0000313" key="3">
    <source>
        <dbReference type="Proteomes" id="UP001209570"/>
    </source>
</evidence>
<dbReference type="GO" id="GO:0008289">
    <property type="term" value="F:lipid binding"/>
    <property type="evidence" value="ECO:0007669"/>
    <property type="project" value="InterPro"/>
</dbReference>
<dbReference type="Pfam" id="PF01852">
    <property type="entry name" value="START"/>
    <property type="match status" value="1"/>
</dbReference>
<dbReference type="InterPro" id="IPR051213">
    <property type="entry name" value="START_lipid_transfer"/>
</dbReference>
<feature type="domain" description="START" evidence="1">
    <location>
        <begin position="62"/>
        <end position="245"/>
    </location>
</feature>
<dbReference type="EMBL" id="JAKCXM010000408">
    <property type="protein sequence ID" value="KAJ0394475.1"/>
    <property type="molecule type" value="Genomic_DNA"/>
</dbReference>
<sequence>MSYFGWGFTSSAVDAGAEGAATSGPKIPSYATPEDVDYRAFGEESIKILMDRDSGEDKVTTWALESEDENAIIWRGAVEGSDWAAFRVKMTFNATKDAIEAALLDVDVLLKLDDMTERLIVVYEADKEHKMSLRHMTSKAIFPIAGREFVVVTYTTELPDGRRVIASRSIDVESIQAFEGYVRAENIITGYIIEEKQDTSGATYSEVTLLAHADLAGYIPASIVNMLGTSATVQALTNLKNILEN</sequence>
<protein>
    <recommendedName>
        <fullName evidence="1">START domain-containing protein</fullName>
    </recommendedName>
</protein>
<dbReference type="PROSITE" id="PS50848">
    <property type="entry name" value="START"/>
    <property type="match status" value="1"/>
</dbReference>
<dbReference type="AlphaFoldDB" id="A0AAD5Q3K4"/>
<dbReference type="PANTHER" id="PTHR19308">
    <property type="entry name" value="PHOSPHATIDYLCHOLINE TRANSFER PROTEIN"/>
    <property type="match status" value="1"/>
</dbReference>
<dbReference type="InterPro" id="IPR023393">
    <property type="entry name" value="START-like_dom_sf"/>
</dbReference>
<reference evidence="2" key="1">
    <citation type="submission" date="2021-12" db="EMBL/GenBank/DDBJ databases">
        <title>Prjna785345.</title>
        <authorList>
            <person name="Rujirawat T."/>
            <person name="Krajaejun T."/>
        </authorList>
    </citation>
    <scope>NUCLEOTIDE SEQUENCE</scope>
    <source>
        <strain evidence="2">Pi057C3</strain>
    </source>
</reference>
<proteinExistence type="predicted"/>
<gene>
    <name evidence="2" type="ORF">P43SY_007392</name>
</gene>
<dbReference type="SUPFAM" id="SSF55961">
    <property type="entry name" value="Bet v1-like"/>
    <property type="match status" value="1"/>
</dbReference>
<organism evidence="2 3">
    <name type="scientific">Pythium insidiosum</name>
    <name type="common">Pythiosis disease agent</name>
    <dbReference type="NCBI Taxonomy" id="114742"/>
    <lineage>
        <taxon>Eukaryota</taxon>
        <taxon>Sar</taxon>
        <taxon>Stramenopiles</taxon>
        <taxon>Oomycota</taxon>
        <taxon>Peronosporomycetes</taxon>
        <taxon>Pythiales</taxon>
        <taxon>Pythiaceae</taxon>
        <taxon>Pythium</taxon>
    </lineage>
</organism>
<name>A0AAD5Q3K4_PYTIN</name>
<comment type="caution">
    <text evidence="2">The sequence shown here is derived from an EMBL/GenBank/DDBJ whole genome shotgun (WGS) entry which is preliminary data.</text>
</comment>
<evidence type="ECO:0000313" key="2">
    <source>
        <dbReference type="EMBL" id="KAJ0394475.1"/>
    </source>
</evidence>
<dbReference type="InterPro" id="IPR002913">
    <property type="entry name" value="START_lipid-bd_dom"/>
</dbReference>
<evidence type="ECO:0000259" key="1">
    <source>
        <dbReference type="PROSITE" id="PS50848"/>
    </source>
</evidence>
<dbReference type="Gene3D" id="3.30.530.20">
    <property type="match status" value="1"/>
</dbReference>
<dbReference type="Proteomes" id="UP001209570">
    <property type="component" value="Unassembled WGS sequence"/>
</dbReference>
<dbReference type="PANTHER" id="PTHR19308:SF14">
    <property type="entry name" value="START DOMAIN-CONTAINING PROTEIN"/>
    <property type="match status" value="1"/>
</dbReference>
<keyword evidence="3" id="KW-1185">Reference proteome</keyword>
<accession>A0AAD5Q3K4</accession>
<dbReference type="SMART" id="SM00234">
    <property type="entry name" value="START"/>
    <property type="match status" value="1"/>
</dbReference>